<evidence type="ECO:0000313" key="1">
    <source>
        <dbReference type="EMBL" id="GJM51252.1"/>
    </source>
</evidence>
<dbReference type="EMBL" id="BQKB01000036">
    <property type="protein sequence ID" value="GJM53334.1"/>
    <property type="molecule type" value="Genomic_DNA"/>
</dbReference>
<name>A0AAV5AVD0_9FLAO</name>
<protein>
    <recommendedName>
        <fullName evidence="5">Peptidase M10 metallopeptidase domain-containing protein</fullName>
    </recommendedName>
</protein>
<dbReference type="AlphaFoldDB" id="A0AAV5AVD0"/>
<evidence type="ECO:0000313" key="3">
    <source>
        <dbReference type="Proteomes" id="UP001207736"/>
    </source>
</evidence>
<comment type="caution">
    <text evidence="1">The sequence shown here is derived from an EMBL/GenBank/DDBJ whole genome shotgun (WGS) entry which is preliminary data.</text>
</comment>
<dbReference type="RefSeq" id="WP_264857518.1">
    <property type="nucleotide sequence ID" value="NZ_BQKA01000046.1"/>
</dbReference>
<sequence length="93" mass="10881">MLNNLNDNGNLNNLRDAILIHEIAHTLGLIHSFPEFVTIDKGRVIPIVPLFKKGETNNVMDYPSENEENKKQESFFKWQWKIMQNDTNDLKNK</sequence>
<reference evidence="1 4" key="1">
    <citation type="submission" date="2021-11" db="EMBL/GenBank/DDBJ databases">
        <title>Draft genome sequence of Capnocytophaga sp. strain KC07075 isolated from cat oral cavity.</title>
        <authorList>
            <person name="Suzuki M."/>
            <person name="Imaoka K."/>
            <person name="Kimura M."/>
            <person name="Morikawa S."/>
            <person name="Maeda K."/>
        </authorList>
    </citation>
    <scope>NUCLEOTIDE SEQUENCE</scope>
    <source>
        <strain evidence="1">KC07075</strain>
        <strain evidence="2 4">KC07079</strain>
    </source>
</reference>
<evidence type="ECO:0000313" key="4">
    <source>
        <dbReference type="Proteomes" id="UP001208692"/>
    </source>
</evidence>
<dbReference type="EMBL" id="BQKA01000046">
    <property type="protein sequence ID" value="GJM51252.1"/>
    <property type="molecule type" value="Genomic_DNA"/>
</dbReference>
<organism evidence="1 3">
    <name type="scientific">Capnocytophaga catalasegens</name>
    <dbReference type="NCBI Taxonomy" id="1004260"/>
    <lineage>
        <taxon>Bacteria</taxon>
        <taxon>Pseudomonadati</taxon>
        <taxon>Bacteroidota</taxon>
        <taxon>Flavobacteriia</taxon>
        <taxon>Flavobacteriales</taxon>
        <taxon>Flavobacteriaceae</taxon>
        <taxon>Capnocytophaga</taxon>
    </lineage>
</organism>
<dbReference type="Gene3D" id="3.40.390.10">
    <property type="entry name" value="Collagenase (Catalytic Domain)"/>
    <property type="match status" value="1"/>
</dbReference>
<dbReference type="Proteomes" id="UP001208692">
    <property type="component" value="Unassembled WGS sequence"/>
</dbReference>
<dbReference type="Proteomes" id="UP001207736">
    <property type="component" value="Unassembled WGS sequence"/>
</dbReference>
<gene>
    <name evidence="1" type="ORF">RCZ15_22250</name>
    <name evidence="2" type="ORF">RCZ16_16510</name>
</gene>
<dbReference type="SUPFAM" id="SSF55486">
    <property type="entry name" value="Metalloproteases ('zincins'), catalytic domain"/>
    <property type="match status" value="1"/>
</dbReference>
<dbReference type="GO" id="GO:0008237">
    <property type="term" value="F:metallopeptidase activity"/>
    <property type="evidence" value="ECO:0007669"/>
    <property type="project" value="InterPro"/>
</dbReference>
<evidence type="ECO:0000313" key="2">
    <source>
        <dbReference type="EMBL" id="GJM53334.1"/>
    </source>
</evidence>
<accession>A0AAV5AVD0</accession>
<dbReference type="InterPro" id="IPR024079">
    <property type="entry name" value="MetalloPept_cat_dom_sf"/>
</dbReference>
<proteinExistence type="predicted"/>
<keyword evidence="4" id="KW-1185">Reference proteome</keyword>
<evidence type="ECO:0008006" key="5">
    <source>
        <dbReference type="Google" id="ProtNLM"/>
    </source>
</evidence>